<dbReference type="SUPFAM" id="SSF47391">
    <property type="entry name" value="Dimerization-anchoring domain of cAMP-dependent PK regulatory subunit"/>
    <property type="match status" value="1"/>
</dbReference>
<organism evidence="1 2">
    <name type="scientific">Synchytrium endobioticum</name>
    <dbReference type="NCBI Taxonomy" id="286115"/>
    <lineage>
        <taxon>Eukaryota</taxon>
        <taxon>Fungi</taxon>
        <taxon>Fungi incertae sedis</taxon>
        <taxon>Chytridiomycota</taxon>
        <taxon>Chytridiomycota incertae sedis</taxon>
        <taxon>Chytridiomycetes</taxon>
        <taxon>Synchytriales</taxon>
        <taxon>Synchytriaceae</taxon>
        <taxon>Synchytrium</taxon>
    </lineage>
</organism>
<dbReference type="InterPro" id="IPR059162">
    <property type="entry name" value="RIIAD1"/>
</dbReference>
<dbReference type="OrthoDB" id="10249338at2759"/>
<protein>
    <recommendedName>
        <fullName evidence="3">RIIa domain-containing protein</fullName>
    </recommendedName>
</protein>
<evidence type="ECO:0000313" key="2">
    <source>
        <dbReference type="Proteomes" id="UP000320475"/>
    </source>
</evidence>
<evidence type="ECO:0000313" key="1">
    <source>
        <dbReference type="EMBL" id="TPX40290.1"/>
    </source>
</evidence>
<dbReference type="VEuPathDB" id="FungiDB:SeMB42_g04248"/>
<gene>
    <name evidence="1" type="ORF">SeLEV6574_g06698</name>
</gene>
<reference evidence="1 2" key="1">
    <citation type="journal article" date="2019" name="Sci. Rep.">
        <title>Comparative genomics of chytrid fungi reveal insights into the obligate biotrophic and pathogenic lifestyle of Synchytrium endobioticum.</title>
        <authorList>
            <person name="van de Vossenberg B.T.L.H."/>
            <person name="Warris S."/>
            <person name="Nguyen H.D.T."/>
            <person name="van Gent-Pelzer M.P.E."/>
            <person name="Joly D.L."/>
            <person name="van de Geest H.C."/>
            <person name="Bonants P.J.M."/>
            <person name="Smith D.S."/>
            <person name="Levesque C.A."/>
            <person name="van der Lee T.A.J."/>
        </authorList>
    </citation>
    <scope>NUCLEOTIDE SEQUENCE [LARGE SCALE GENOMIC DNA]</scope>
    <source>
        <strain evidence="1 2">LEV6574</strain>
    </source>
</reference>
<dbReference type="CDD" id="cd22971">
    <property type="entry name" value="DD_RIIAD1"/>
    <property type="match status" value="1"/>
</dbReference>
<sequence>MEELIETEPTTVSYEDEFLKQLKLDAINQRIDNERYLRAHPEVRHIIQYVLHQILLIQPTNVQEFIADLFTDVELRSKVDGYIKQKDVNTGSVW</sequence>
<comment type="caution">
    <text evidence="1">The sequence shown here is derived from an EMBL/GenBank/DDBJ whole genome shotgun (WGS) entry which is preliminary data.</text>
</comment>
<evidence type="ECO:0008006" key="3">
    <source>
        <dbReference type="Google" id="ProtNLM"/>
    </source>
</evidence>
<accession>A0A507CFK2</accession>
<proteinExistence type="predicted"/>
<dbReference type="Proteomes" id="UP000320475">
    <property type="component" value="Unassembled WGS sequence"/>
</dbReference>
<dbReference type="AlphaFoldDB" id="A0A507CFK2"/>
<name>A0A507CFK2_9FUNG</name>
<dbReference type="EMBL" id="QEAM01000400">
    <property type="protein sequence ID" value="TPX40290.1"/>
    <property type="molecule type" value="Genomic_DNA"/>
</dbReference>